<dbReference type="Gene3D" id="3.30.200.20">
    <property type="entry name" value="Phosphorylase Kinase, domain 1"/>
    <property type="match status" value="1"/>
</dbReference>
<keyword evidence="2" id="KW-1185">Reference proteome</keyword>
<reference evidence="1" key="1">
    <citation type="submission" date="2020-07" db="EMBL/GenBank/DDBJ databases">
        <title>Genome sequence and genetic diversity analysis of an under-domesticated orphan crop, white fonio (Digitaria exilis).</title>
        <authorList>
            <person name="Bennetzen J.L."/>
            <person name="Chen S."/>
            <person name="Ma X."/>
            <person name="Wang X."/>
            <person name="Yssel A.E.J."/>
            <person name="Chaluvadi S.R."/>
            <person name="Johnson M."/>
            <person name="Gangashetty P."/>
            <person name="Hamidou F."/>
            <person name="Sanogo M.D."/>
            <person name="Zwaenepoel A."/>
            <person name="Wallace J."/>
            <person name="Van De Peer Y."/>
            <person name="Van Deynze A."/>
        </authorList>
    </citation>
    <scope>NUCLEOTIDE SEQUENCE</scope>
    <source>
        <tissue evidence="1">Leaves</tissue>
    </source>
</reference>
<dbReference type="EMBL" id="JACEFO010002599">
    <property type="protein sequence ID" value="KAF8655107.1"/>
    <property type="molecule type" value="Genomic_DNA"/>
</dbReference>
<dbReference type="Proteomes" id="UP000636709">
    <property type="component" value="Unassembled WGS sequence"/>
</dbReference>
<organism evidence="1 2">
    <name type="scientific">Digitaria exilis</name>
    <dbReference type="NCBI Taxonomy" id="1010633"/>
    <lineage>
        <taxon>Eukaryota</taxon>
        <taxon>Viridiplantae</taxon>
        <taxon>Streptophyta</taxon>
        <taxon>Embryophyta</taxon>
        <taxon>Tracheophyta</taxon>
        <taxon>Spermatophyta</taxon>
        <taxon>Magnoliopsida</taxon>
        <taxon>Liliopsida</taxon>
        <taxon>Poales</taxon>
        <taxon>Poaceae</taxon>
        <taxon>PACMAD clade</taxon>
        <taxon>Panicoideae</taxon>
        <taxon>Panicodae</taxon>
        <taxon>Paniceae</taxon>
        <taxon>Anthephorinae</taxon>
        <taxon>Digitaria</taxon>
    </lineage>
</organism>
<evidence type="ECO:0000313" key="1">
    <source>
        <dbReference type="EMBL" id="KAF8655107.1"/>
    </source>
</evidence>
<gene>
    <name evidence="1" type="ORF">HU200_061240</name>
</gene>
<evidence type="ECO:0000313" key="2">
    <source>
        <dbReference type="Proteomes" id="UP000636709"/>
    </source>
</evidence>
<evidence type="ECO:0008006" key="3">
    <source>
        <dbReference type="Google" id="ProtNLM"/>
    </source>
</evidence>
<sequence>MDHPSCGGLPRGIPFHLLEEITNGFSEERELGSGAFGKVYMVWLF</sequence>
<dbReference type="AlphaFoldDB" id="A0A835AHM2"/>
<comment type="caution">
    <text evidence="1">The sequence shown here is derived from an EMBL/GenBank/DDBJ whole genome shotgun (WGS) entry which is preliminary data.</text>
</comment>
<dbReference type="InterPro" id="IPR011009">
    <property type="entry name" value="Kinase-like_dom_sf"/>
</dbReference>
<proteinExistence type="predicted"/>
<accession>A0A835AHM2</accession>
<name>A0A835AHM2_9POAL</name>
<dbReference type="SUPFAM" id="SSF56112">
    <property type="entry name" value="Protein kinase-like (PK-like)"/>
    <property type="match status" value="1"/>
</dbReference>
<dbReference type="OrthoDB" id="691120at2759"/>
<protein>
    <recommendedName>
        <fullName evidence="3">Protein kinase domain-containing protein</fullName>
    </recommendedName>
</protein>